<comment type="cofactor">
    <cofactor evidence="7">
        <name>Zn(2+)</name>
        <dbReference type="ChEBI" id="CHEBI:29105"/>
    </cofactor>
    <text evidence="7">Binds 1 zinc ion per subunit.</text>
</comment>
<evidence type="ECO:0000313" key="9">
    <source>
        <dbReference type="Proteomes" id="UP000255469"/>
    </source>
</evidence>
<evidence type="ECO:0000313" key="8">
    <source>
        <dbReference type="EMBL" id="SUB94582.1"/>
    </source>
</evidence>
<organism evidence="8 9">
    <name type="scientific">Prevotella denticola</name>
    <dbReference type="NCBI Taxonomy" id="28129"/>
    <lineage>
        <taxon>Bacteria</taxon>
        <taxon>Pseudomonadati</taxon>
        <taxon>Bacteroidota</taxon>
        <taxon>Bacteroidia</taxon>
        <taxon>Bacteroidales</taxon>
        <taxon>Prevotellaceae</taxon>
        <taxon>Prevotella</taxon>
    </lineage>
</organism>
<dbReference type="PANTHER" id="PTHR33202">
    <property type="entry name" value="ZINC UPTAKE REGULATION PROTEIN"/>
    <property type="match status" value="1"/>
</dbReference>
<dbReference type="Gene3D" id="3.30.1490.190">
    <property type="match status" value="1"/>
</dbReference>
<name>A0A347B144_9BACT</name>
<dbReference type="GeneID" id="66711886"/>
<dbReference type="GO" id="GO:0003700">
    <property type="term" value="F:DNA-binding transcription factor activity"/>
    <property type="evidence" value="ECO:0007669"/>
    <property type="project" value="InterPro"/>
</dbReference>
<keyword evidence="5" id="KW-0238">DNA-binding</keyword>
<dbReference type="GO" id="GO:0045892">
    <property type="term" value="P:negative regulation of DNA-templated transcription"/>
    <property type="evidence" value="ECO:0007669"/>
    <property type="project" value="TreeGrafter"/>
</dbReference>
<dbReference type="PANTHER" id="PTHR33202:SF22">
    <property type="entry name" value="HYDROGEN PEROXIDE SENSITIVE REPRESSOR"/>
    <property type="match status" value="1"/>
</dbReference>
<evidence type="ECO:0000256" key="6">
    <source>
        <dbReference type="ARBA" id="ARBA00023163"/>
    </source>
</evidence>
<gene>
    <name evidence="8" type="ORF">NCTC13067_02455</name>
</gene>
<dbReference type="InterPro" id="IPR036388">
    <property type="entry name" value="WH-like_DNA-bd_sf"/>
</dbReference>
<dbReference type="SUPFAM" id="SSF46785">
    <property type="entry name" value="Winged helix' DNA-binding domain"/>
    <property type="match status" value="1"/>
</dbReference>
<evidence type="ECO:0000256" key="3">
    <source>
        <dbReference type="ARBA" id="ARBA00022833"/>
    </source>
</evidence>
<evidence type="ECO:0000256" key="1">
    <source>
        <dbReference type="ARBA" id="ARBA00007957"/>
    </source>
</evidence>
<keyword evidence="2" id="KW-0678">Repressor</keyword>
<dbReference type="AlphaFoldDB" id="A0A347B144"/>
<sequence>MDDKQIENLLRTHNVRMTANRILIARTLAALDYPVSMKELTAMILTIDKSSIFRTLLLFKDHHLVHQLEDGSDVARYELCLSHDPDEDEDVHVHFYCEQCQRTFCLSDTPVPKVSLPEGYEQTSVNYMVKGVCPDCSRRHYHKR</sequence>
<dbReference type="EMBL" id="UGTM01000002">
    <property type="protein sequence ID" value="SUB94582.1"/>
    <property type="molecule type" value="Genomic_DNA"/>
</dbReference>
<dbReference type="Gene3D" id="1.10.10.10">
    <property type="entry name" value="Winged helix-like DNA-binding domain superfamily/Winged helix DNA-binding domain"/>
    <property type="match status" value="1"/>
</dbReference>
<evidence type="ECO:0000256" key="7">
    <source>
        <dbReference type="PIRSR" id="PIRSR602481-1"/>
    </source>
</evidence>
<dbReference type="GO" id="GO:1900376">
    <property type="term" value="P:regulation of secondary metabolite biosynthetic process"/>
    <property type="evidence" value="ECO:0007669"/>
    <property type="project" value="TreeGrafter"/>
</dbReference>
<comment type="similarity">
    <text evidence="1">Belongs to the Fur family.</text>
</comment>
<protein>
    <submittedName>
        <fullName evidence="8">Ferric uptake regulator family</fullName>
    </submittedName>
</protein>
<feature type="binding site" evidence="7">
    <location>
        <position position="133"/>
    </location>
    <ligand>
        <name>Zn(2+)</name>
        <dbReference type="ChEBI" id="CHEBI:29105"/>
    </ligand>
</feature>
<evidence type="ECO:0000256" key="2">
    <source>
        <dbReference type="ARBA" id="ARBA00022491"/>
    </source>
</evidence>
<dbReference type="RefSeq" id="WP_004353858.1">
    <property type="nucleotide sequence ID" value="NZ_CAJPOG010000058.1"/>
</dbReference>
<dbReference type="Proteomes" id="UP000255469">
    <property type="component" value="Unassembled WGS sequence"/>
</dbReference>
<dbReference type="InterPro" id="IPR002481">
    <property type="entry name" value="FUR"/>
</dbReference>
<evidence type="ECO:0000256" key="4">
    <source>
        <dbReference type="ARBA" id="ARBA00023015"/>
    </source>
</evidence>
<feature type="binding site" evidence="7">
    <location>
        <position position="100"/>
    </location>
    <ligand>
        <name>Zn(2+)</name>
        <dbReference type="ChEBI" id="CHEBI:29105"/>
    </ligand>
</feature>
<reference evidence="8 9" key="1">
    <citation type="submission" date="2018-06" db="EMBL/GenBank/DDBJ databases">
        <authorList>
            <consortium name="Pathogen Informatics"/>
            <person name="Doyle S."/>
        </authorList>
    </citation>
    <scope>NUCLEOTIDE SEQUENCE [LARGE SCALE GENOMIC DNA]</scope>
    <source>
        <strain evidence="8 9">NCTC13067</strain>
    </source>
</reference>
<keyword evidence="7" id="KW-0479">Metal-binding</keyword>
<dbReference type="GO" id="GO:0008270">
    <property type="term" value="F:zinc ion binding"/>
    <property type="evidence" value="ECO:0007669"/>
    <property type="project" value="TreeGrafter"/>
</dbReference>
<dbReference type="InterPro" id="IPR043135">
    <property type="entry name" value="Fur_C"/>
</dbReference>
<evidence type="ECO:0000256" key="5">
    <source>
        <dbReference type="ARBA" id="ARBA00023125"/>
    </source>
</evidence>
<keyword evidence="4" id="KW-0805">Transcription regulation</keyword>
<dbReference type="OMA" id="GCDENTH"/>
<dbReference type="Pfam" id="PF01475">
    <property type="entry name" value="FUR"/>
    <property type="match status" value="1"/>
</dbReference>
<dbReference type="GO" id="GO:0000976">
    <property type="term" value="F:transcription cis-regulatory region binding"/>
    <property type="evidence" value="ECO:0007669"/>
    <property type="project" value="TreeGrafter"/>
</dbReference>
<accession>A0A347B144</accession>
<keyword evidence="6" id="KW-0804">Transcription</keyword>
<feature type="binding site" evidence="7">
    <location>
        <position position="97"/>
    </location>
    <ligand>
        <name>Zn(2+)</name>
        <dbReference type="ChEBI" id="CHEBI:29105"/>
    </ligand>
</feature>
<proteinExistence type="inferred from homology"/>
<feature type="binding site" evidence="7">
    <location>
        <position position="136"/>
    </location>
    <ligand>
        <name>Zn(2+)</name>
        <dbReference type="ChEBI" id="CHEBI:29105"/>
    </ligand>
</feature>
<dbReference type="InterPro" id="IPR036390">
    <property type="entry name" value="WH_DNA-bd_sf"/>
</dbReference>
<keyword evidence="3 7" id="KW-0862">Zinc</keyword>